<dbReference type="HOGENOM" id="CLU_718172_0_0_1"/>
<feature type="domain" description="GON" evidence="4">
    <location>
        <begin position="343"/>
        <end position="385"/>
    </location>
</feature>
<dbReference type="GO" id="GO:0004222">
    <property type="term" value="F:metalloendopeptidase activity"/>
    <property type="evidence" value="ECO:0007669"/>
    <property type="project" value="InterPro"/>
</dbReference>
<dbReference type="OrthoDB" id="10324162at2759"/>
<accession>E9GE97</accession>
<keyword evidence="3" id="KW-0732">Signal</keyword>
<dbReference type="Proteomes" id="UP000000305">
    <property type="component" value="Unassembled WGS sequence"/>
</dbReference>
<protein>
    <recommendedName>
        <fullName evidence="4">GON domain-containing protein</fullName>
    </recommendedName>
</protein>
<dbReference type="GO" id="GO:0008270">
    <property type="term" value="F:zinc ion binding"/>
    <property type="evidence" value="ECO:0007669"/>
    <property type="project" value="InterPro"/>
</dbReference>
<keyword evidence="6" id="KW-1185">Reference proteome</keyword>
<dbReference type="PROSITE" id="PS51257">
    <property type="entry name" value="PROKAR_LIPOPROTEIN"/>
    <property type="match status" value="1"/>
</dbReference>
<proteinExistence type="predicted"/>
<feature type="chain" id="PRO_5003240258" description="GON domain-containing protein" evidence="3">
    <location>
        <begin position="18"/>
        <end position="385"/>
    </location>
</feature>
<dbReference type="KEGG" id="dpx:DAPPUDRAFT_101703"/>
<dbReference type="EMBL" id="GL732540">
    <property type="protein sequence ID" value="EFX82228.1"/>
    <property type="molecule type" value="Genomic_DNA"/>
</dbReference>
<gene>
    <name evidence="5" type="ORF">DAPPUDRAFT_101703</name>
</gene>
<name>E9GE97_DAPPU</name>
<feature type="coiled-coil region" evidence="2">
    <location>
        <begin position="64"/>
        <end position="102"/>
    </location>
</feature>
<dbReference type="GO" id="GO:0005615">
    <property type="term" value="C:extracellular space"/>
    <property type="evidence" value="ECO:0000318"/>
    <property type="project" value="GO_Central"/>
</dbReference>
<keyword evidence="1" id="KW-0479">Metal-binding</keyword>
<evidence type="ECO:0000256" key="1">
    <source>
        <dbReference type="ARBA" id="ARBA00022723"/>
    </source>
</evidence>
<evidence type="ECO:0000313" key="6">
    <source>
        <dbReference type="Proteomes" id="UP000000305"/>
    </source>
</evidence>
<dbReference type="InterPro" id="IPR012314">
    <property type="entry name" value="Pept_M12B_GON-ADAMTSs"/>
</dbReference>
<evidence type="ECO:0000256" key="2">
    <source>
        <dbReference type="SAM" id="Coils"/>
    </source>
</evidence>
<reference evidence="5 6" key="1">
    <citation type="journal article" date="2011" name="Science">
        <title>The ecoresponsive genome of Daphnia pulex.</title>
        <authorList>
            <person name="Colbourne J.K."/>
            <person name="Pfrender M.E."/>
            <person name="Gilbert D."/>
            <person name="Thomas W.K."/>
            <person name="Tucker A."/>
            <person name="Oakley T.H."/>
            <person name="Tokishita S."/>
            <person name="Aerts A."/>
            <person name="Arnold G.J."/>
            <person name="Basu M.K."/>
            <person name="Bauer D.J."/>
            <person name="Caceres C.E."/>
            <person name="Carmel L."/>
            <person name="Casola C."/>
            <person name="Choi J.H."/>
            <person name="Detter J.C."/>
            <person name="Dong Q."/>
            <person name="Dusheyko S."/>
            <person name="Eads B.D."/>
            <person name="Frohlich T."/>
            <person name="Geiler-Samerotte K.A."/>
            <person name="Gerlach D."/>
            <person name="Hatcher P."/>
            <person name="Jogdeo S."/>
            <person name="Krijgsveld J."/>
            <person name="Kriventseva E.V."/>
            <person name="Kultz D."/>
            <person name="Laforsch C."/>
            <person name="Lindquist E."/>
            <person name="Lopez J."/>
            <person name="Manak J.R."/>
            <person name="Muller J."/>
            <person name="Pangilinan J."/>
            <person name="Patwardhan R.P."/>
            <person name="Pitluck S."/>
            <person name="Pritham E.J."/>
            <person name="Rechtsteiner A."/>
            <person name="Rho M."/>
            <person name="Rogozin I.B."/>
            <person name="Sakarya O."/>
            <person name="Salamov A."/>
            <person name="Schaack S."/>
            <person name="Shapiro H."/>
            <person name="Shiga Y."/>
            <person name="Skalitzky C."/>
            <person name="Smith Z."/>
            <person name="Souvorov A."/>
            <person name="Sung W."/>
            <person name="Tang Z."/>
            <person name="Tsuchiya D."/>
            <person name="Tu H."/>
            <person name="Vos H."/>
            <person name="Wang M."/>
            <person name="Wolf Y.I."/>
            <person name="Yamagata H."/>
            <person name="Yamada T."/>
            <person name="Ye Y."/>
            <person name="Shaw J.R."/>
            <person name="Andrews J."/>
            <person name="Crease T.J."/>
            <person name="Tang H."/>
            <person name="Lucas S.M."/>
            <person name="Robertson H.M."/>
            <person name="Bork P."/>
            <person name="Koonin E.V."/>
            <person name="Zdobnov E.M."/>
            <person name="Grigoriev I.V."/>
            <person name="Lynch M."/>
            <person name="Boore J.L."/>
        </authorList>
    </citation>
    <scope>NUCLEOTIDE SEQUENCE [LARGE SCALE GENOMIC DNA]</scope>
</reference>
<feature type="signal peptide" evidence="3">
    <location>
        <begin position="1"/>
        <end position="17"/>
    </location>
</feature>
<evidence type="ECO:0000313" key="5">
    <source>
        <dbReference type="EMBL" id="EFX82228.1"/>
    </source>
</evidence>
<dbReference type="PROSITE" id="PS51046">
    <property type="entry name" value="GON"/>
    <property type="match status" value="1"/>
</dbReference>
<evidence type="ECO:0000259" key="4">
    <source>
        <dbReference type="PROSITE" id="PS51046"/>
    </source>
</evidence>
<feature type="coiled-coil region" evidence="2">
    <location>
        <begin position="303"/>
        <end position="330"/>
    </location>
</feature>
<sequence>MKYTILLLLAFVMGCTAQRPMYSPDRYPVFPVRFTLPRYPHNYGAGRFPNLQTAGDQFQCEKELQKMSQRLTDTNDVIETLKKELKAENEQLKKELAEIKKKSGGNVQVSEFKKQLDEMTVTVDTSTTEIPKKELNAEDEQIRKELKDLKKTVNENMEESQLRFVAMDERLFGRNFNYLAKKIVVSCENSTEINLTESSQKLVFMEFALVGQSQVQESLSLSLDQLSKEYTTKYVGMLNQMAADSNQLFFDLQSRLSETDMTLKETVNKFEEFKTKFEEIQTGKNSGKIDLISGKLGERNSAIENLRTDFEETKQNLTDTNSALKQLQEDFRVRGLPKSIGKMPTSCADLKQIGYLKSGVYSVMGGKSVLNVYCDFTVDEKSKKI</sequence>
<feature type="coiled-coil region" evidence="2">
    <location>
        <begin position="132"/>
        <end position="163"/>
    </location>
</feature>
<dbReference type="InParanoid" id="E9GE97"/>
<organism evidence="5 6">
    <name type="scientific">Daphnia pulex</name>
    <name type="common">Water flea</name>
    <dbReference type="NCBI Taxonomy" id="6669"/>
    <lineage>
        <taxon>Eukaryota</taxon>
        <taxon>Metazoa</taxon>
        <taxon>Ecdysozoa</taxon>
        <taxon>Arthropoda</taxon>
        <taxon>Crustacea</taxon>
        <taxon>Branchiopoda</taxon>
        <taxon>Diplostraca</taxon>
        <taxon>Cladocera</taxon>
        <taxon>Anomopoda</taxon>
        <taxon>Daphniidae</taxon>
        <taxon>Daphnia</taxon>
    </lineage>
</organism>
<keyword evidence="2" id="KW-0175">Coiled coil</keyword>
<dbReference type="AlphaFoldDB" id="E9GE97"/>
<evidence type="ECO:0000256" key="3">
    <source>
        <dbReference type="SAM" id="SignalP"/>
    </source>
</evidence>